<keyword evidence="5 8" id="KW-0862">Zinc</keyword>
<dbReference type="PANTHER" id="PTHR43579:SF1">
    <property type="entry name" value="NEUTRAL METALLOPROTEINASE"/>
    <property type="match status" value="1"/>
</dbReference>
<dbReference type="Gene3D" id="1.10.390.10">
    <property type="entry name" value="Neutral Protease Domain 2"/>
    <property type="match status" value="1"/>
</dbReference>
<keyword evidence="4 8" id="KW-0378">Hydrolase</keyword>
<dbReference type="OrthoDB" id="5378341at2"/>
<dbReference type="InterPro" id="IPR027268">
    <property type="entry name" value="Peptidase_M4/M1_CTD_sf"/>
</dbReference>
<dbReference type="AlphaFoldDB" id="A0A1Y3NYX6"/>
<protein>
    <recommendedName>
        <fullName evidence="8">Neutral metalloproteinase</fullName>
        <ecNumber evidence="8">3.4.24.-</ecNumber>
    </recommendedName>
</protein>
<dbReference type="RefSeq" id="WP_087273506.1">
    <property type="nucleotide sequence ID" value="NZ_JBJGBV010000001.1"/>
</dbReference>
<comment type="function">
    <text evidence="8">Extracellular zinc metalloprotease.</text>
</comment>
<keyword evidence="6 8" id="KW-0482">Metalloprotease</keyword>
<dbReference type="PRINTS" id="PR00730">
    <property type="entry name" value="THERMOLYSIN"/>
</dbReference>
<dbReference type="EC" id="3.4.24.-" evidence="8"/>
<feature type="domain" description="Peptidase M4 C-terminal" evidence="10">
    <location>
        <begin position="186"/>
        <end position="353"/>
    </location>
</feature>
<reference evidence="11 12" key="1">
    <citation type="journal article" date="2017" name="Syst. Appl. Microbiol.">
        <title>Pseudomonas caspiana sp. nov., a citrus pathogen in the Pseudomonas syringae phylogenetic group.</title>
        <authorList>
            <person name="Busquets A."/>
            <person name="Gomila M."/>
            <person name="Beiki F."/>
            <person name="Mulet M."/>
            <person name="Rahimian H."/>
            <person name="Garcia-Valdes E."/>
            <person name="Lalucat J."/>
        </authorList>
    </citation>
    <scope>NUCLEOTIDE SEQUENCE [LARGE SCALE GENOMIC DNA]</scope>
    <source>
        <strain evidence="11 12">FBF102</strain>
    </source>
</reference>
<evidence type="ECO:0000256" key="2">
    <source>
        <dbReference type="ARBA" id="ARBA00022670"/>
    </source>
</evidence>
<keyword evidence="8" id="KW-0964">Secreted</keyword>
<evidence type="ECO:0000256" key="5">
    <source>
        <dbReference type="ARBA" id="ARBA00022833"/>
    </source>
</evidence>
<dbReference type="GO" id="GO:0006508">
    <property type="term" value="P:proteolysis"/>
    <property type="evidence" value="ECO:0007669"/>
    <property type="project" value="UniProtKB-KW"/>
</dbReference>
<comment type="cofactor">
    <cofactor evidence="8">
        <name>Zn(2+)</name>
        <dbReference type="ChEBI" id="CHEBI:29105"/>
    </cofactor>
</comment>
<dbReference type="GO" id="GO:0004222">
    <property type="term" value="F:metalloendopeptidase activity"/>
    <property type="evidence" value="ECO:0007669"/>
    <property type="project" value="UniProtKB-UniRule"/>
</dbReference>
<keyword evidence="3" id="KW-0479">Metal-binding</keyword>
<evidence type="ECO:0000256" key="3">
    <source>
        <dbReference type="ARBA" id="ARBA00022723"/>
    </source>
</evidence>
<dbReference type="CDD" id="cd09597">
    <property type="entry name" value="M4_TLP"/>
    <property type="match status" value="1"/>
</dbReference>
<proteinExistence type="inferred from homology"/>
<feature type="domain" description="Peptidase M4" evidence="9">
    <location>
        <begin position="88"/>
        <end position="181"/>
    </location>
</feature>
<feature type="active site" description="Proton donor" evidence="7">
    <location>
        <position position="278"/>
    </location>
</feature>
<dbReference type="InterPro" id="IPR023612">
    <property type="entry name" value="Peptidase_M4"/>
</dbReference>
<comment type="similarity">
    <text evidence="1 8">Belongs to the peptidase M4 family.</text>
</comment>
<dbReference type="GO" id="GO:0046872">
    <property type="term" value="F:metal ion binding"/>
    <property type="evidence" value="ECO:0007669"/>
    <property type="project" value="UniProtKB-UniRule"/>
</dbReference>
<evidence type="ECO:0000313" key="11">
    <source>
        <dbReference type="EMBL" id="OUM71431.1"/>
    </source>
</evidence>
<sequence length="355" mass="38166">MCHRNPLHCIIPPYILEHLAQSPHARVRALAITNLASGSAFVAFRTSAQAMPTLLASKSPNGKKNRLTYDAKGTNSLPGSLARAEGQPDTTDAAVDEAFNGSGDVYDFYEQLFGRNSLDDNGMTLISSVHVAEVDFQGGFVPMNNAFWNGQQMAYGDGDGEVFERFTGSLEVIGHELTHGVQSFTSNLSYQGQSGALNEHFADVFGILVRQWKEGTSAAESSWVIGKELLVPAPTRRGIRDMENPGTAYVNDPDLGDDPQPATMADLYTGPKDNGGVHINSGIANRAFVLSAKALGGNAWDVAGRIWYETLLQLHSTSQFIDCARISVQVASGKQYGSAARKAVKAAWKKVGITV</sequence>
<keyword evidence="12" id="KW-1185">Reference proteome</keyword>
<evidence type="ECO:0000256" key="8">
    <source>
        <dbReference type="RuleBase" id="RU366073"/>
    </source>
</evidence>
<evidence type="ECO:0000259" key="10">
    <source>
        <dbReference type="Pfam" id="PF02868"/>
    </source>
</evidence>
<dbReference type="GO" id="GO:0005576">
    <property type="term" value="C:extracellular region"/>
    <property type="evidence" value="ECO:0007669"/>
    <property type="project" value="UniProtKB-SubCell"/>
</dbReference>
<evidence type="ECO:0000259" key="9">
    <source>
        <dbReference type="Pfam" id="PF01447"/>
    </source>
</evidence>
<name>A0A1Y3NYX6_9PSED</name>
<evidence type="ECO:0000256" key="6">
    <source>
        <dbReference type="ARBA" id="ARBA00023049"/>
    </source>
</evidence>
<gene>
    <name evidence="11" type="ORF">AUC60_23545</name>
</gene>
<comment type="subcellular location">
    <subcellularLocation>
        <location evidence="8">Secreted</location>
    </subcellularLocation>
</comment>
<comment type="caution">
    <text evidence="11">The sequence shown here is derived from an EMBL/GenBank/DDBJ whole genome shotgun (WGS) entry which is preliminary data.</text>
</comment>
<accession>A0A1Y3NYX6</accession>
<evidence type="ECO:0000256" key="7">
    <source>
        <dbReference type="PIRSR" id="PIRSR623612-1"/>
    </source>
</evidence>
<dbReference type="Gene3D" id="3.10.170.10">
    <property type="match status" value="1"/>
</dbReference>
<evidence type="ECO:0000256" key="4">
    <source>
        <dbReference type="ARBA" id="ARBA00022801"/>
    </source>
</evidence>
<feature type="active site" evidence="7">
    <location>
        <position position="176"/>
    </location>
</feature>
<dbReference type="InterPro" id="IPR013856">
    <property type="entry name" value="Peptidase_M4_domain"/>
</dbReference>
<dbReference type="InterPro" id="IPR001570">
    <property type="entry name" value="Peptidase_M4_C_domain"/>
</dbReference>
<dbReference type="EMBL" id="LOHF01000027">
    <property type="protein sequence ID" value="OUM71431.1"/>
    <property type="molecule type" value="Genomic_DNA"/>
</dbReference>
<dbReference type="Pfam" id="PF01447">
    <property type="entry name" value="Peptidase_M4"/>
    <property type="match status" value="1"/>
</dbReference>
<dbReference type="Pfam" id="PF02868">
    <property type="entry name" value="Peptidase_M4_C"/>
    <property type="match status" value="1"/>
</dbReference>
<dbReference type="SUPFAM" id="SSF55486">
    <property type="entry name" value="Metalloproteases ('zincins'), catalytic domain"/>
    <property type="match status" value="1"/>
</dbReference>
<organism evidence="11 12">
    <name type="scientific">Pseudomonas caspiana</name>
    <dbReference type="NCBI Taxonomy" id="1451454"/>
    <lineage>
        <taxon>Bacteria</taxon>
        <taxon>Pseudomonadati</taxon>
        <taxon>Pseudomonadota</taxon>
        <taxon>Gammaproteobacteria</taxon>
        <taxon>Pseudomonadales</taxon>
        <taxon>Pseudomonadaceae</taxon>
        <taxon>Pseudomonas</taxon>
    </lineage>
</organism>
<keyword evidence="2 8" id="KW-0645">Protease</keyword>
<dbReference type="PANTHER" id="PTHR43579">
    <property type="match status" value="1"/>
</dbReference>
<dbReference type="InterPro" id="IPR052759">
    <property type="entry name" value="Metalloprotease_M4"/>
</dbReference>
<dbReference type="Proteomes" id="UP000195440">
    <property type="component" value="Unassembled WGS sequence"/>
</dbReference>
<evidence type="ECO:0000256" key="1">
    <source>
        <dbReference type="ARBA" id="ARBA00009388"/>
    </source>
</evidence>
<evidence type="ECO:0000313" key="12">
    <source>
        <dbReference type="Proteomes" id="UP000195440"/>
    </source>
</evidence>